<gene>
    <name evidence="2" type="ORF">Pcinc_012722</name>
</gene>
<feature type="compositionally biased region" description="Gly residues" evidence="1">
    <location>
        <begin position="55"/>
        <end position="66"/>
    </location>
</feature>
<organism evidence="2 3">
    <name type="scientific">Petrolisthes cinctipes</name>
    <name type="common">Flat porcelain crab</name>
    <dbReference type="NCBI Taxonomy" id="88211"/>
    <lineage>
        <taxon>Eukaryota</taxon>
        <taxon>Metazoa</taxon>
        <taxon>Ecdysozoa</taxon>
        <taxon>Arthropoda</taxon>
        <taxon>Crustacea</taxon>
        <taxon>Multicrustacea</taxon>
        <taxon>Malacostraca</taxon>
        <taxon>Eumalacostraca</taxon>
        <taxon>Eucarida</taxon>
        <taxon>Decapoda</taxon>
        <taxon>Pleocyemata</taxon>
        <taxon>Anomura</taxon>
        <taxon>Galatheoidea</taxon>
        <taxon>Porcellanidae</taxon>
        <taxon>Petrolisthes</taxon>
    </lineage>
</organism>
<dbReference type="AlphaFoldDB" id="A0AAE1G0M7"/>
<evidence type="ECO:0000313" key="2">
    <source>
        <dbReference type="EMBL" id="KAK3882931.1"/>
    </source>
</evidence>
<dbReference type="EMBL" id="JAWQEG010001047">
    <property type="protein sequence ID" value="KAK3882931.1"/>
    <property type="molecule type" value="Genomic_DNA"/>
</dbReference>
<reference evidence="2" key="1">
    <citation type="submission" date="2023-10" db="EMBL/GenBank/DDBJ databases">
        <title>Genome assemblies of two species of porcelain crab, Petrolisthes cinctipes and Petrolisthes manimaculis (Anomura: Porcellanidae).</title>
        <authorList>
            <person name="Angst P."/>
        </authorList>
    </citation>
    <scope>NUCLEOTIDE SEQUENCE</scope>
    <source>
        <strain evidence="2">PB745_01</strain>
        <tissue evidence="2">Gill</tissue>
    </source>
</reference>
<sequence>MGRVIESDVMERQEDEWGRVLGQGMGEEDYGADGRQELDVWGSNNSSDGRVLLSGGEGWVGEGRGGAELTRERAEVT</sequence>
<feature type="region of interest" description="Disordered" evidence="1">
    <location>
        <begin position="55"/>
        <end position="77"/>
    </location>
</feature>
<proteinExistence type="predicted"/>
<protein>
    <submittedName>
        <fullName evidence="2">Uncharacterized protein</fullName>
    </submittedName>
</protein>
<evidence type="ECO:0000313" key="3">
    <source>
        <dbReference type="Proteomes" id="UP001286313"/>
    </source>
</evidence>
<comment type="caution">
    <text evidence="2">The sequence shown here is derived from an EMBL/GenBank/DDBJ whole genome shotgun (WGS) entry which is preliminary data.</text>
</comment>
<name>A0AAE1G0M7_PETCI</name>
<accession>A0AAE1G0M7</accession>
<evidence type="ECO:0000256" key="1">
    <source>
        <dbReference type="SAM" id="MobiDB-lite"/>
    </source>
</evidence>
<keyword evidence="3" id="KW-1185">Reference proteome</keyword>
<dbReference type="Proteomes" id="UP001286313">
    <property type="component" value="Unassembled WGS sequence"/>
</dbReference>